<keyword evidence="3" id="KW-1185">Reference proteome</keyword>
<dbReference type="Pfam" id="PF07059">
    <property type="entry name" value="EDR2_C"/>
    <property type="match status" value="1"/>
</dbReference>
<proteinExistence type="predicted"/>
<evidence type="ECO:0000313" key="2">
    <source>
        <dbReference type="EMBL" id="TQD94899.1"/>
    </source>
</evidence>
<dbReference type="AlphaFoldDB" id="A0A540M8V1"/>
<dbReference type="PANTHER" id="PTHR12136:SF91">
    <property type="entry name" value="PROTEIN ENHANCED DISEASE RESISTANCE 2-LIKE"/>
    <property type="match status" value="1"/>
</dbReference>
<evidence type="ECO:0000313" key="3">
    <source>
        <dbReference type="Proteomes" id="UP000315295"/>
    </source>
</evidence>
<reference evidence="2 3" key="1">
    <citation type="journal article" date="2019" name="G3 (Bethesda)">
        <title>Sequencing of a Wild Apple (Malus baccata) Genome Unravels the Differences Between Cultivated and Wild Apple Species Regarding Disease Resistance and Cold Tolerance.</title>
        <authorList>
            <person name="Chen X."/>
        </authorList>
    </citation>
    <scope>NUCLEOTIDE SEQUENCE [LARGE SCALE GENOMIC DNA]</scope>
    <source>
        <strain evidence="3">cv. Shandingzi</strain>
        <tissue evidence="2">Leaves</tissue>
    </source>
</reference>
<dbReference type="PANTHER" id="PTHR12136">
    <property type="entry name" value="ENHANCED DISEASE RESISTANCE-RELATED"/>
    <property type="match status" value="1"/>
</dbReference>
<dbReference type="STRING" id="106549.A0A540M8V1"/>
<dbReference type="InterPro" id="IPR009769">
    <property type="entry name" value="EDR2_C"/>
</dbReference>
<evidence type="ECO:0000259" key="1">
    <source>
        <dbReference type="Pfam" id="PF07059"/>
    </source>
</evidence>
<comment type="caution">
    <text evidence="2">The sequence shown here is derived from an EMBL/GenBank/DDBJ whole genome shotgun (WGS) entry which is preliminary data.</text>
</comment>
<feature type="domain" description="Protein ENHANCED DISEASE RESISTANCE 2 C-terminal" evidence="1">
    <location>
        <begin position="95"/>
        <end position="170"/>
    </location>
</feature>
<name>A0A540M8V1_MALBA</name>
<protein>
    <recommendedName>
        <fullName evidence="1">Protein ENHANCED DISEASE RESISTANCE 2 C-terminal domain-containing protein</fullName>
    </recommendedName>
</protein>
<dbReference type="InterPro" id="IPR045096">
    <property type="entry name" value="EDR2-like"/>
</dbReference>
<sequence length="190" mass="21270">MGTNEAGGVHYHSDTEIIGGNDSVEVHSIKPTDHPHHEDHKDYVELLGKGLEKSRSFVQNASFHIKRLTSFSKQVVVAAVPHYHPRRQFDRTQLAAYLLQPCGIDWLRSSTKLDNVLPRLDNRVTNALPKAQPQGKSRKSFIFTVNLQIPDKDQHNVVFYFATEDHIPVGSLLISSSMETTRSGTSGSRS</sequence>
<organism evidence="2 3">
    <name type="scientific">Malus baccata</name>
    <name type="common">Siberian crab apple</name>
    <name type="synonym">Pyrus baccata</name>
    <dbReference type="NCBI Taxonomy" id="106549"/>
    <lineage>
        <taxon>Eukaryota</taxon>
        <taxon>Viridiplantae</taxon>
        <taxon>Streptophyta</taxon>
        <taxon>Embryophyta</taxon>
        <taxon>Tracheophyta</taxon>
        <taxon>Spermatophyta</taxon>
        <taxon>Magnoliopsida</taxon>
        <taxon>eudicotyledons</taxon>
        <taxon>Gunneridae</taxon>
        <taxon>Pentapetalae</taxon>
        <taxon>rosids</taxon>
        <taxon>fabids</taxon>
        <taxon>Rosales</taxon>
        <taxon>Rosaceae</taxon>
        <taxon>Amygdaloideae</taxon>
        <taxon>Maleae</taxon>
        <taxon>Malus</taxon>
    </lineage>
</organism>
<gene>
    <name evidence="2" type="ORF">C1H46_019501</name>
</gene>
<dbReference type="Proteomes" id="UP000315295">
    <property type="component" value="Unassembled WGS sequence"/>
</dbReference>
<accession>A0A540M8V1</accession>
<dbReference type="EMBL" id="VIEB01000332">
    <property type="protein sequence ID" value="TQD94899.1"/>
    <property type="molecule type" value="Genomic_DNA"/>
</dbReference>